<protein>
    <recommendedName>
        <fullName evidence="5">Ubiquitin-related modifier 1 homolog</fullName>
    </recommendedName>
</protein>
<dbReference type="HAMAP" id="MF_03048">
    <property type="entry name" value="Urm1"/>
    <property type="match status" value="1"/>
</dbReference>
<evidence type="ECO:0000313" key="8">
    <source>
        <dbReference type="Proteomes" id="UP000218209"/>
    </source>
</evidence>
<keyword evidence="8" id="KW-1185">Reference proteome</keyword>
<dbReference type="Proteomes" id="UP000218209">
    <property type="component" value="Unassembled WGS sequence"/>
</dbReference>
<dbReference type="OrthoDB" id="10248987at2759"/>
<dbReference type="InterPro" id="IPR012675">
    <property type="entry name" value="Beta-grasp_dom_sf"/>
</dbReference>
<dbReference type="PIRSF" id="PIRSF037379">
    <property type="entry name" value="Ubiquitin-related_modifier_1"/>
    <property type="match status" value="1"/>
</dbReference>
<evidence type="ECO:0000256" key="4">
    <source>
        <dbReference type="ARBA" id="ARBA00022786"/>
    </source>
</evidence>
<evidence type="ECO:0000313" key="7">
    <source>
        <dbReference type="EMBL" id="OSX79669.1"/>
    </source>
</evidence>
<evidence type="ECO:0000256" key="2">
    <source>
        <dbReference type="ARBA" id="ARBA00022499"/>
    </source>
</evidence>
<proteinExistence type="inferred from homology"/>
<comment type="subcellular location">
    <subcellularLocation>
        <location evidence="5 6">Cytoplasm</location>
    </subcellularLocation>
</comment>
<dbReference type="GO" id="GO:0002098">
    <property type="term" value="P:tRNA wobble uridine modification"/>
    <property type="evidence" value="ECO:0007669"/>
    <property type="project" value="UniProtKB-UniRule"/>
</dbReference>
<dbReference type="Pfam" id="PF09138">
    <property type="entry name" value="Urm1"/>
    <property type="match status" value="1"/>
</dbReference>
<comment type="function">
    <text evidence="5">Acts as a sulfur carrier required for 2-thiolation of mcm(5)S(2)U at tRNA wobble positions of cytosolic tRNA(Lys), tRNA(Glu) and tRNA(Gln). Serves as sulfur donor in tRNA 2-thiolation reaction by being thiocarboxylated (-COSH) at its C-terminus by the MOCS3/UBA4 homolog. The sulfur is then transferred to tRNA to form 2-thiolation of mcm(5)S(2)U. Also acts as a ubiquitin-like protein (UBL) that is covalently conjugated via an isopeptide bond to lysine residues of target proteins. The thiocarboxylated form serves as substrate for conjugation and oxidative stress specifically induces the formation of UBL-protein conjugates.</text>
</comment>
<dbReference type="UniPathway" id="UPA00988"/>
<organism evidence="7 8">
    <name type="scientific">Porphyra umbilicalis</name>
    <name type="common">Purple laver</name>
    <name type="synonym">Red alga</name>
    <dbReference type="NCBI Taxonomy" id="2786"/>
    <lineage>
        <taxon>Eukaryota</taxon>
        <taxon>Rhodophyta</taxon>
        <taxon>Bangiophyceae</taxon>
        <taxon>Bangiales</taxon>
        <taxon>Bangiaceae</taxon>
        <taxon>Porphyra</taxon>
    </lineage>
</organism>
<dbReference type="SUPFAM" id="SSF54285">
    <property type="entry name" value="MoaD/ThiS"/>
    <property type="match status" value="1"/>
</dbReference>
<keyword evidence="1 5" id="KW-0963">Cytoplasm</keyword>
<gene>
    <name evidence="7" type="ORF">BU14_0072s0027</name>
</gene>
<accession>A0A1X6PFP1</accession>
<dbReference type="InterPro" id="IPR016155">
    <property type="entry name" value="Mopterin_synth/thiamin_S_b"/>
</dbReference>
<feature type="modified residue" description="1-thioglycine" evidence="5">
    <location>
        <position position="119"/>
    </location>
</feature>
<dbReference type="GO" id="GO:0034227">
    <property type="term" value="P:tRNA thio-modification"/>
    <property type="evidence" value="ECO:0007669"/>
    <property type="project" value="UniProtKB-UniRule"/>
</dbReference>
<dbReference type="AlphaFoldDB" id="A0A1X6PFP1"/>
<dbReference type="PANTHER" id="PTHR14986">
    <property type="entry name" value="RURM1 PROTEIN"/>
    <property type="match status" value="1"/>
</dbReference>
<dbReference type="CDD" id="cd01764">
    <property type="entry name" value="Ubl_Urm1"/>
    <property type="match status" value="1"/>
</dbReference>
<evidence type="ECO:0000256" key="3">
    <source>
        <dbReference type="ARBA" id="ARBA00022694"/>
    </source>
</evidence>
<dbReference type="EMBL" id="KV918787">
    <property type="protein sequence ID" value="OSX79669.1"/>
    <property type="molecule type" value="Genomic_DNA"/>
</dbReference>
<dbReference type="Gene3D" id="3.10.20.30">
    <property type="match status" value="1"/>
</dbReference>
<evidence type="ECO:0000256" key="1">
    <source>
        <dbReference type="ARBA" id="ARBA00022490"/>
    </source>
</evidence>
<keyword evidence="3 5" id="KW-0819">tRNA processing</keyword>
<keyword evidence="2 5" id="KW-1017">Isopeptide bond</keyword>
<evidence type="ECO:0000256" key="6">
    <source>
        <dbReference type="RuleBase" id="RU361182"/>
    </source>
</evidence>
<evidence type="ECO:0000256" key="5">
    <source>
        <dbReference type="HAMAP-Rule" id="MF_03048"/>
    </source>
</evidence>
<dbReference type="GO" id="GO:0032447">
    <property type="term" value="P:protein urmylation"/>
    <property type="evidence" value="ECO:0007669"/>
    <property type="project" value="UniProtKB-UniRule"/>
</dbReference>
<feature type="cross-link" description="Glycyl lysine isopeptide (Gly-Lys) (interchain with K-? in acceptor proteins)" evidence="5">
    <location>
        <position position="119"/>
    </location>
</feature>
<comment type="PTM">
    <text evidence="5">C-terminal thiocarboxylation occurs in 2 steps, it is first acyl-adenylated (-COAMP) via the hesA/moeB/thiF part of the MOCS3/UBA4 homolog, then thiocarboxylated (-COSH) via the rhodanese domain of the MOCS3/UBA4 homolog.</text>
</comment>
<keyword evidence="4 5" id="KW-0833">Ubl conjugation pathway</keyword>
<sequence length="119" mass="11913">MTRVTVRFAGGLELLVGGRKRVDVHLPPAPSATAVGVGGGGAPPPPPAPAPAVVGDLIAHVRAEVITERHDAFATAADAGVRPGILVLINDVDWELEGTTAAALADGDVVSFISTLHGG</sequence>
<comment type="pathway">
    <text evidence="5 6">tRNA modification; 5-methoxycarbonylmethyl-2-thiouridine-tRNA biosynthesis.</text>
</comment>
<name>A0A1X6PFP1_PORUM</name>
<dbReference type="InterPro" id="IPR015221">
    <property type="entry name" value="Urm1"/>
</dbReference>
<comment type="similarity">
    <text evidence="5 6">Belongs to the URM1 family.</text>
</comment>
<reference evidence="7 8" key="1">
    <citation type="submission" date="2017-03" db="EMBL/GenBank/DDBJ databases">
        <title>WGS assembly of Porphyra umbilicalis.</title>
        <authorList>
            <person name="Brawley S.H."/>
            <person name="Blouin N.A."/>
            <person name="Ficko-Blean E."/>
            <person name="Wheeler G.L."/>
            <person name="Lohr M."/>
            <person name="Goodson H.V."/>
            <person name="Jenkins J.W."/>
            <person name="Blaby-Haas C.E."/>
            <person name="Helliwell K.E."/>
            <person name="Chan C."/>
            <person name="Marriage T."/>
            <person name="Bhattacharya D."/>
            <person name="Klein A.S."/>
            <person name="Badis Y."/>
            <person name="Brodie J."/>
            <person name="Cao Y."/>
            <person name="Collen J."/>
            <person name="Dittami S.M."/>
            <person name="Gachon C.M."/>
            <person name="Green B.R."/>
            <person name="Karpowicz S."/>
            <person name="Kim J.W."/>
            <person name="Kudahl U."/>
            <person name="Lin S."/>
            <person name="Michel G."/>
            <person name="Mittag M."/>
            <person name="Olson B.J."/>
            <person name="Pangilinan J."/>
            <person name="Peng Y."/>
            <person name="Qiu H."/>
            <person name="Shu S."/>
            <person name="Singer J.T."/>
            <person name="Smith A.G."/>
            <person name="Sprecher B.N."/>
            <person name="Wagner V."/>
            <person name="Wang W."/>
            <person name="Wang Z.-Y."/>
            <person name="Yan J."/>
            <person name="Yarish C."/>
            <person name="Zoeuner-Riek S."/>
            <person name="Zhuang Y."/>
            <person name="Zou Y."/>
            <person name="Lindquist E.A."/>
            <person name="Grimwood J."/>
            <person name="Barry K."/>
            <person name="Rokhsar D.S."/>
            <person name="Schmutz J."/>
            <person name="Stiller J.W."/>
            <person name="Grossman A.R."/>
            <person name="Prochnik S.E."/>
        </authorList>
    </citation>
    <scope>NUCLEOTIDE SEQUENCE [LARGE SCALE GENOMIC DNA]</scope>
    <source>
        <strain evidence="7">4086291</strain>
    </source>
</reference>
<dbReference type="GO" id="GO:0005829">
    <property type="term" value="C:cytosol"/>
    <property type="evidence" value="ECO:0007669"/>
    <property type="project" value="UniProtKB-UniRule"/>
</dbReference>